<dbReference type="InterPro" id="IPR029017">
    <property type="entry name" value="Enolase-like_N"/>
</dbReference>
<evidence type="ECO:0000256" key="1">
    <source>
        <dbReference type="SAM" id="MobiDB-lite"/>
    </source>
</evidence>
<dbReference type="Gene3D" id="3.30.390.10">
    <property type="entry name" value="Enolase-like, N-terminal domain"/>
    <property type="match status" value="1"/>
</dbReference>
<dbReference type="InterPro" id="IPR013342">
    <property type="entry name" value="Mandelate_racemase_C"/>
</dbReference>
<dbReference type="SMART" id="SM00922">
    <property type="entry name" value="MR_MLE"/>
    <property type="match status" value="1"/>
</dbReference>
<dbReference type="PANTHER" id="PTHR48080">
    <property type="entry name" value="D-GALACTONATE DEHYDRATASE-RELATED"/>
    <property type="match status" value="1"/>
</dbReference>
<gene>
    <name evidence="3" type="ORF">CGZ94_17640</name>
</gene>
<dbReference type="Proteomes" id="UP000215896">
    <property type="component" value="Unassembled WGS sequence"/>
</dbReference>
<evidence type="ECO:0000259" key="2">
    <source>
        <dbReference type="SMART" id="SM00922"/>
    </source>
</evidence>
<protein>
    <recommendedName>
        <fullName evidence="2">Mandelate racemase/muconate lactonizing enzyme C-terminal domain-containing protein</fullName>
    </recommendedName>
</protein>
<accession>A0A255G1Z3</accession>
<dbReference type="AlphaFoldDB" id="A0A255G1Z3"/>
<keyword evidence="4" id="KW-1185">Reference proteome</keyword>
<comment type="caution">
    <text evidence="3">The sequence shown here is derived from an EMBL/GenBank/DDBJ whole genome shotgun (WGS) entry which is preliminary data.</text>
</comment>
<feature type="region of interest" description="Disordered" evidence="1">
    <location>
        <begin position="369"/>
        <end position="388"/>
    </location>
</feature>
<organism evidence="3 4">
    <name type="scientific">Enemella evansiae</name>
    <dbReference type="NCBI Taxonomy" id="2016499"/>
    <lineage>
        <taxon>Bacteria</taxon>
        <taxon>Bacillati</taxon>
        <taxon>Actinomycetota</taxon>
        <taxon>Actinomycetes</taxon>
        <taxon>Propionibacteriales</taxon>
        <taxon>Propionibacteriaceae</taxon>
        <taxon>Enemella</taxon>
    </lineage>
</organism>
<dbReference type="InterPro" id="IPR029065">
    <property type="entry name" value="Enolase_C-like"/>
</dbReference>
<dbReference type="PANTHER" id="PTHR48080:SF2">
    <property type="entry name" value="D-GALACTONATE DEHYDRATASE"/>
    <property type="match status" value="1"/>
</dbReference>
<dbReference type="SUPFAM" id="SSF54826">
    <property type="entry name" value="Enolase N-terminal domain-like"/>
    <property type="match status" value="1"/>
</dbReference>
<evidence type="ECO:0000313" key="3">
    <source>
        <dbReference type="EMBL" id="OYO09502.1"/>
    </source>
</evidence>
<dbReference type="InterPro" id="IPR034593">
    <property type="entry name" value="DgoD-like"/>
</dbReference>
<dbReference type="RefSeq" id="WP_094406457.1">
    <property type="nucleotide sequence ID" value="NZ_NMVO01000017.1"/>
</dbReference>
<sequence length="388" mass="40894">MSAAIETLDLFRVDVTWRTSWALVRVQLDDGTVGWGESSDAHIARIAVDRFSALAADYRGLGFEQAHSRLDAAIAEAAAALGDSAAWPAEPTLLGGIEQAFCDLAAQQAGQSLASYLGGPDTSYAIPLYANINRGLRERTPTEFARLARSAVDNGFTAIKCAPFDFLVGDRRVETGLRLIEAVRAEVGENVDLMMDAHHNLSLAELTAYRQGILDLNLRWIEDVARVENPVEVQQVKEVLDVPQAGGEAATRPDQVVAAIESGALDVFMPDVKHAGGDRVAVALGAIAAEAGLEVSIHNPTGPVGTAHSAAASAAMPTARILEFAFGEVDWRADLLTDPGLESGAYARATTRPGLGVGVSMSTLTEHLGEPVPVGSAHPGSQLWASGQ</sequence>
<proteinExistence type="predicted"/>
<dbReference type="EMBL" id="NMVO01000017">
    <property type="protein sequence ID" value="OYO09502.1"/>
    <property type="molecule type" value="Genomic_DNA"/>
</dbReference>
<dbReference type="OrthoDB" id="9802699at2"/>
<dbReference type="SUPFAM" id="SSF51604">
    <property type="entry name" value="Enolase C-terminal domain-like"/>
    <property type="match status" value="1"/>
</dbReference>
<evidence type="ECO:0000313" key="4">
    <source>
        <dbReference type="Proteomes" id="UP000215896"/>
    </source>
</evidence>
<dbReference type="Pfam" id="PF13378">
    <property type="entry name" value="MR_MLE_C"/>
    <property type="match status" value="1"/>
</dbReference>
<name>A0A255G1Z3_9ACTN</name>
<dbReference type="Gene3D" id="3.20.20.120">
    <property type="entry name" value="Enolase-like C-terminal domain"/>
    <property type="match status" value="1"/>
</dbReference>
<dbReference type="SFLD" id="SFLDS00001">
    <property type="entry name" value="Enolase"/>
    <property type="match status" value="1"/>
</dbReference>
<feature type="domain" description="Mandelate racemase/muconate lactonizing enzyme C-terminal" evidence="2">
    <location>
        <begin position="141"/>
        <end position="243"/>
    </location>
</feature>
<dbReference type="InterPro" id="IPR036849">
    <property type="entry name" value="Enolase-like_C_sf"/>
</dbReference>
<reference evidence="3 4" key="1">
    <citation type="submission" date="2017-07" db="EMBL/GenBank/DDBJ databases">
        <title>Draft whole genome sequences of clinical Proprionibacteriaceae strains.</title>
        <authorList>
            <person name="Bernier A.-M."/>
            <person name="Bernard K."/>
            <person name="Domingo M.-C."/>
        </authorList>
    </citation>
    <scope>NUCLEOTIDE SEQUENCE [LARGE SCALE GENOMIC DNA]</scope>
    <source>
        <strain evidence="3 4">NML 030167</strain>
    </source>
</reference>